<keyword evidence="2" id="KW-0328">Glycosyltransferase</keyword>
<evidence type="ECO:0000313" key="2">
    <source>
        <dbReference type="EMBL" id="UVF18430.1"/>
    </source>
</evidence>
<sequence>MPTVSVITPFLNAEPYLAAAIESVRRQSETNWELLLIDDGSTDKSVAIARRAAELDPRLRLVFNSGEQRGAAAARNLGLRSARGEFVSFLDADDLYEPDALANAVAALKDNPKAGMVYGPSRWWHPGNNEQDWTESVAGLTQSLHHPPDLLIHVILLQRGHVPCTCGVLIRREVIDTVGGFEEQFRLYEDQTLWVKVFLSSPVSVIDTCMARYRQHPESVSALAMESGEYDRLQPHTARAAFLQWLSSYVDDCRQDDPRIRRAMRIARASYDAPPGLQRTLDRLSLFADRILCDARDVFKGRITRLLRCEF</sequence>
<dbReference type="GO" id="GO:0016757">
    <property type="term" value="F:glycosyltransferase activity"/>
    <property type="evidence" value="ECO:0007669"/>
    <property type="project" value="UniProtKB-KW"/>
</dbReference>
<accession>A0ABY5RMG7</accession>
<gene>
    <name evidence="2" type="ORF">HPT29_018275</name>
</gene>
<proteinExistence type="predicted"/>
<dbReference type="EC" id="2.4.-.-" evidence="2"/>
<dbReference type="InterPro" id="IPR001173">
    <property type="entry name" value="Glyco_trans_2-like"/>
</dbReference>
<name>A0ABY5RMG7_9HYPH</name>
<dbReference type="Proteomes" id="UP001017257">
    <property type="component" value="Chromosome"/>
</dbReference>
<evidence type="ECO:0000313" key="3">
    <source>
        <dbReference type="Proteomes" id="UP001017257"/>
    </source>
</evidence>
<dbReference type="PANTHER" id="PTHR22916:SF3">
    <property type="entry name" value="UDP-GLCNAC:BETAGAL BETA-1,3-N-ACETYLGLUCOSAMINYLTRANSFERASE-LIKE PROTEIN 1"/>
    <property type="match status" value="1"/>
</dbReference>
<keyword evidence="3" id="KW-1185">Reference proteome</keyword>
<protein>
    <submittedName>
        <fullName evidence="2">Glycosyltransferase</fullName>
        <ecNumber evidence="2">2.4.-.-</ecNumber>
    </submittedName>
</protein>
<dbReference type="Pfam" id="PF00535">
    <property type="entry name" value="Glycos_transf_2"/>
    <property type="match status" value="1"/>
</dbReference>
<keyword evidence="2" id="KW-0808">Transferase</keyword>
<feature type="domain" description="Glycosyltransferase 2-like" evidence="1">
    <location>
        <begin position="5"/>
        <end position="178"/>
    </location>
</feature>
<dbReference type="Gene3D" id="3.90.550.10">
    <property type="entry name" value="Spore Coat Polysaccharide Biosynthesis Protein SpsA, Chain A"/>
    <property type="match status" value="1"/>
</dbReference>
<dbReference type="InterPro" id="IPR029044">
    <property type="entry name" value="Nucleotide-diphossugar_trans"/>
</dbReference>
<dbReference type="SUPFAM" id="SSF53448">
    <property type="entry name" value="Nucleotide-diphospho-sugar transferases"/>
    <property type="match status" value="1"/>
</dbReference>
<organism evidence="2 3">
    <name type="scientific">Microvirga terrae</name>
    <dbReference type="NCBI Taxonomy" id="2740529"/>
    <lineage>
        <taxon>Bacteria</taxon>
        <taxon>Pseudomonadati</taxon>
        <taxon>Pseudomonadota</taxon>
        <taxon>Alphaproteobacteria</taxon>
        <taxon>Hyphomicrobiales</taxon>
        <taxon>Methylobacteriaceae</taxon>
        <taxon>Microvirga</taxon>
    </lineage>
</organism>
<evidence type="ECO:0000259" key="1">
    <source>
        <dbReference type="Pfam" id="PF00535"/>
    </source>
</evidence>
<dbReference type="RefSeq" id="WP_173947150.1">
    <property type="nucleotide sequence ID" value="NZ_CP102845.1"/>
</dbReference>
<dbReference type="PANTHER" id="PTHR22916">
    <property type="entry name" value="GLYCOSYLTRANSFERASE"/>
    <property type="match status" value="1"/>
</dbReference>
<reference evidence="2" key="1">
    <citation type="submission" date="2022-08" db="EMBL/GenBank/DDBJ databases">
        <title>Microvirga terrae sp. nov., isolated from soil.</title>
        <authorList>
            <person name="Kim K.H."/>
            <person name="Seo Y.L."/>
            <person name="Kim J.M."/>
            <person name="Lee J.K."/>
            <person name="Han D.M."/>
            <person name="Jeon C.O."/>
        </authorList>
    </citation>
    <scope>NUCLEOTIDE SEQUENCE</scope>
    <source>
        <strain evidence="2">R24</strain>
    </source>
</reference>
<dbReference type="EMBL" id="CP102845">
    <property type="protein sequence ID" value="UVF18430.1"/>
    <property type="molecule type" value="Genomic_DNA"/>
</dbReference>